<organism evidence="2 3">
    <name type="scientific">Marasmius crinis-equi</name>
    <dbReference type="NCBI Taxonomy" id="585013"/>
    <lineage>
        <taxon>Eukaryota</taxon>
        <taxon>Fungi</taxon>
        <taxon>Dikarya</taxon>
        <taxon>Basidiomycota</taxon>
        <taxon>Agaricomycotina</taxon>
        <taxon>Agaricomycetes</taxon>
        <taxon>Agaricomycetidae</taxon>
        <taxon>Agaricales</taxon>
        <taxon>Marasmiineae</taxon>
        <taxon>Marasmiaceae</taxon>
        <taxon>Marasmius</taxon>
    </lineage>
</organism>
<protein>
    <submittedName>
        <fullName evidence="2">Uncharacterized protein</fullName>
    </submittedName>
</protein>
<dbReference type="EMBL" id="JBAHYK010000840">
    <property type="protein sequence ID" value="KAL0571010.1"/>
    <property type="molecule type" value="Genomic_DNA"/>
</dbReference>
<reference evidence="2 3" key="1">
    <citation type="submission" date="2024-02" db="EMBL/GenBank/DDBJ databases">
        <title>A draft genome for the cacao thread blight pathogen Marasmius crinis-equi.</title>
        <authorList>
            <person name="Cohen S.P."/>
            <person name="Baruah I.K."/>
            <person name="Amoako-Attah I."/>
            <person name="Bukari Y."/>
            <person name="Meinhardt L.W."/>
            <person name="Bailey B.A."/>
        </authorList>
    </citation>
    <scope>NUCLEOTIDE SEQUENCE [LARGE SCALE GENOMIC DNA]</scope>
    <source>
        <strain evidence="2 3">GH-76</strain>
    </source>
</reference>
<comment type="caution">
    <text evidence="2">The sequence shown here is derived from an EMBL/GenBank/DDBJ whole genome shotgun (WGS) entry which is preliminary data.</text>
</comment>
<feature type="chain" id="PRO_5047443500" evidence="1">
    <location>
        <begin position="19"/>
        <end position="247"/>
    </location>
</feature>
<keyword evidence="3" id="KW-1185">Reference proteome</keyword>
<proteinExistence type="predicted"/>
<keyword evidence="1" id="KW-0732">Signal</keyword>
<sequence length="247" mass="26889">MMLASLFFLFSVFHSVECVSDYVTRNLKTIQSIYDLTVYPRNVPIIQQGGPAVPAGLFNQDATGRITPLGNFTGFEHSIEYFFGLAPVPSGNPAGTAIYKAEIVEFTSGCPNVAASVVYLHAGAVNQTTGGLLPGSNSVALKQIAFWRFDDDGLVLKYDAWIPTLQNWISTATGVDYTSQLVQTGAISTSICPTIQNNCQGSYQQYESVTDCITQLSAKSFGTFDEVWDDNVVCRIIHLLLTPLHPD</sequence>
<evidence type="ECO:0000313" key="3">
    <source>
        <dbReference type="Proteomes" id="UP001465976"/>
    </source>
</evidence>
<gene>
    <name evidence="2" type="ORF">V5O48_010957</name>
</gene>
<evidence type="ECO:0000313" key="2">
    <source>
        <dbReference type="EMBL" id="KAL0571010.1"/>
    </source>
</evidence>
<feature type="signal peptide" evidence="1">
    <location>
        <begin position="1"/>
        <end position="18"/>
    </location>
</feature>
<evidence type="ECO:0000256" key="1">
    <source>
        <dbReference type="SAM" id="SignalP"/>
    </source>
</evidence>
<accession>A0ABR3F6Y4</accession>
<dbReference type="Proteomes" id="UP001465976">
    <property type="component" value="Unassembled WGS sequence"/>
</dbReference>
<name>A0ABR3F6Y4_9AGAR</name>
<feature type="non-terminal residue" evidence="2">
    <location>
        <position position="247"/>
    </location>
</feature>